<dbReference type="EMBL" id="JAEUBE010000137">
    <property type="protein sequence ID" value="KAH3669244.1"/>
    <property type="molecule type" value="Genomic_DNA"/>
</dbReference>
<evidence type="ECO:0000313" key="2">
    <source>
        <dbReference type="EMBL" id="KAH3669244.1"/>
    </source>
</evidence>
<name>A0A9P8T879_9ASCO</name>
<organism evidence="2 3">
    <name type="scientific">Ogataea philodendri</name>
    <dbReference type="NCBI Taxonomy" id="1378263"/>
    <lineage>
        <taxon>Eukaryota</taxon>
        <taxon>Fungi</taxon>
        <taxon>Dikarya</taxon>
        <taxon>Ascomycota</taxon>
        <taxon>Saccharomycotina</taxon>
        <taxon>Pichiomycetes</taxon>
        <taxon>Pichiales</taxon>
        <taxon>Pichiaceae</taxon>
        <taxon>Ogataea</taxon>
    </lineage>
</organism>
<dbReference type="RefSeq" id="XP_046063507.1">
    <property type="nucleotide sequence ID" value="XM_046202118.1"/>
</dbReference>
<proteinExistence type="predicted"/>
<keyword evidence="3" id="KW-1185">Reference proteome</keyword>
<dbReference type="GeneID" id="70233333"/>
<feature type="region of interest" description="Disordered" evidence="1">
    <location>
        <begin position="58"/>
        <end position="77"/>
    </location>
</feature>
<evidence type="ECO:0000313" key="3">
    <source>
        <dbReference type="Proteomes" id="UP000769157"/>
    </source>
</evidence>
<reference evidence="2" key="2">
    <citation type="submission" date="2021-01" db="EMBL/GenBank/DDBJ databases">
        <authorList>
            <person name="Schikora-Tamarit M.A."/>
        </authorList>
    </citation>
    <scope>NUCLEOTIDE SEQUENCE</scope>
    <source>
        <strain evidence="2">CBS6075</strain>
    </source>
</reference>
<dbReference type="AlphaFoldDB" id="A0A9P8T879"/>
<feature type="compositionally biased region" description="Polar residues" evidence="1">
    <location>
        <begin position="68"/>
        <end position="77"/>
    </location>
</feature>
<sequence>MTIKARIDRVTSPAIIEVISFVESPQGETSVTSAPTTVIPAKPSIIWSNSLEVHPPGSIAPVDGAEAGSNTSISKLM</sequence>
<gene>
    <name evidence="2" type="ORF">OGAPHI_001365</name>
</gene>
<evidence type="ECO:0000256" key="1">
    <source>
        <dbReference type="SAM" id="MobiDB-lite"/>
    </source>
</evidence>
<protein>
    <submittedName>
        <fullName evidence="2">Uncharacterized protein</fullName>
    </submittedName>
</protein>
<reference evidence="2" key="1">
    <citation type="journal article" date="2021" name="Open Biol.">
        <title>Shared evolutionary footprints suggest mitochondrial oxidative damage underlies multiple complex I losses in fungi.</title>
        <authorList>
            <person name="Schikora-Tamarit M.A."/>
            <person name="Marcet-Houben M."/>
            <person name="Nosek J."/>
            <person name="Gabaldon T."/>
        </authorList>
    </citation>
    <scope>NUCLEOTIDE SEQUENCE</scope>
    <source>
        <strain evidence="2">CBS6075</strain>
    </source>
</reference>
<dbReference type="Proteomes" id="UP000769157">
    <property type="component" value="Unassembled WGS sequence"/>
</dbReference>
<accession>A0A9P8T879</accession>
<comment type="caution">
    <text evidence="2">The sequence shown here is derived from an EMBL/GenBank/DDBJ whole genome shotgun (WGS) entry which is preliminary data.</text>
</comment>